<evidence type="ECO:0000256" key="4">
    <source>
        <dbReference type="ARBA" id="ARBA00023242"/>
    </source>
</evidence>
<dbReference type="InterPro" id="IPR036322">
    <property type="entry name" value="WD40_repeat_dom_sf"/>
</dbReference>
<dbReference type="PROSITE" id="PS50082">
    <property type="entry name" value="WD_REPEATS_2"/>
    <property type="match status" value="2"/>
</dbReference>
<sequence>MAASITDPRYAHAEGYTAVAFGRNGDFICTGGSDSLVRVFYSSKDERDQEAITLEQHSDNVLSLAVSRSKIISGDEEGVVFSFGVGTGSSSEAGGLAVEPSGTVLRSALPARDVSISGNERQVAIATDDESITVVSLVDMSQLHTLEGNRTAVNSVSYSPDSVYLVSTGCNGTVRVWDMREDEPSCIKVIHKAAYVCEPGSSMEQYKVRWSPDGRFVAIPCTDHSVKLLERGSWELSATLGGRHTKMVTHVSWSANGRYVASVGLDGQVAVWDVAARKAILTHTGANPLCQVDWNPRGNMLAFTDNSGALYVWDDVVPVEQGHAPPYDQQASERGAVDRQPPADDTGDSRLASDLFDDTAGVDGAAEGEMEVDDGDDDNIVDAGDGLDDFVVDDDGAGYAEQQAPRWAVAGDLQTHAFQPGSTPWVNSRRYLAFNLVGSVTAIAQDASHNTVEIEFFDKSLHRDLHFSDSFKFSMAALSDAGCLFATTSRELANDHSLRTADADDVSVLSYRGFASWSTSADWMFKLPPKEHPRCIAASSHGAAAITSQGMLRLFSCGGVQRHVASLPNRAVTCVARNDLLLVVLEAPGAIKSTAGARRVEYEYILLSLDGQTRVAAGACPVSPAAEIVWAGFSEEGHPASCDSKGMLRVLHRYWSGPHASWVPVLDTRRLSRERGKHENFWPVALSARQFIVVTCRGKSRFPPFPRPILDELDVEIPLLHADSQAGQQEAKYLAARVFCEQQQGEAERTASEYPGGDTAHARDDLEQDKLLLRLIQLACKADKTQRAVDLALMIRLERSFDAALKIAIHQKQTALAERLVRIKENRFATDEYSDDNEDPEIHENGNSGTVAPGRRRHRPPAATYGKPQTAAVSSDSGEDITIDEPQNRPPLPQALLPADTPAADDVEGVPAARPAQPPVTSKPFNPFGVAAPATSMDIKRSDSFFDAADLHTKCLDQNSPALSDSASDLSAAPGKRQMVQPAVAPRKQAKMSAFTFKKQAPPPPPSPPAASTHPGCGDSPSD</sequence>
<organism evidence="10 11">
    <name type="scientific">Coemansia guatemalensis</name>
    <dbReference type="NCBI Taxonomy" id="2761395"/>
    <lineage>
        <taxon>Eukaryota</taxon>
        <taxon>Fungi</taxon>
        <taxon>Fungi incertae sedis</taxon>
        <taxon>Zoopagomycota</taxon>
        <taxon>Kickxellomycotina</taxon>
        <taxon>Kickxellomycetes</taxon>
        <taxon>Kickxellales</taxon>
        <taxon>Kickxellaceae</taxon>
        <taxon>Coemansia</taxon>
    </lineage>
</organism>
<dbReference type="Pfam" id="PF24817">
    <property type="entry name" value="WD40_WDHD1_1st"/>
    <property type="match status" value="1"/>
</dbReference>
<dbReference type="AlphaFoldDB" id="A0A9W8I3G7"/>
<dbReference type="InterPro" id="IPR001680">
    <property type="entry name" value="WD40_rpt"/>
</dbReference>
<dbReference type="GO" id="GO:0006261">
    <property type="term" value="P:DNA-templated DNA replication"/>
    <property type="evidence" value="ECO:0007669"/>
    <property type="project" value="TreeGrafter"/>
</dbReference>
<evidence type="ECO:0000256" key="2">
    <source>
        <dbReference type="ARBA" id="ARBA00022574"/>
    </source>
</evidence>
<reference evidence="10" key="1">
    <citation type="submission" date="2022-07" db="EMBL/GenBank/DDBJ databases">
        <title>Phylogenomic reconstructions and comparative analyses of Kickxellomycotina fungi.</title>
        <authorList>
            <person name="Reynolds N.K."/>
            <person name="Stajich J.E."/>
            <person name="Barry K."/>
            <person name="Grigoriev I.V."/>
            <person name="Crous P."/>
            <person name="Smith M.E."/>
        </authorList>
    </citation>
    <scope>NUCLEOTIDE SEQUENCE</scope>
    <source>
        <strain evidence="10">NRRL 1565</strain>
    </source>
</reference>
<dbReference type="PROSITE" id="PS00678">
    <property type="entry name" value="WD_REPEATS_1"/>
    <property type="match status" value="2"/>
</dbReference>
<evidence type="ECO:0000313" key="10">
    <source>
        <dbReference type="EMBL" id="KAJ2808789.1"/>
    </source>
</evidence>
<dbReference type="EMBL" id="JANBUO010000024">
    <property type="protein sequence ID" value="KAJ2808789.1"/>
    <property type="molecule type" value="Genomic_DNA"/>
</dbReference>
<keyword evidence="4" id="KW-0539">Nucleus</keyword>
<evidence type="ECO:0000259" key="9">
    <source>
        <dbReference type="Pfam" id="PF24817"/>
    </source>
</evidence>
<dbReference type="PANTHER" id="PTHR19932">
    <property type="entry name" value="WD REPEAT AND HMG-BOX DNA BINDING PROTEIN"/>
    <property type="match status" value="1"/>
</dbReference>
<dbReference type="PROSITE" id="PS50294">
    <property type="entry name" value="WD_REPEATS_REGION"/>
    <property type="match status" value="2"/>
</dbReference>
<feature type="compositionally biased region" description="Acidic residues" evidence="6">
    <location>
        <begin position="832"/>
        <end position="841"/>
    </location>
</feature>
<feature type="compositionally biased region" description="Low complexity" evidence="6">
    <location>
        <begin position="960"/>
        <end position="974"/>
    </location>
</feature>
<feature type="region of interest" description="Disordered" evidence="6">
    <location>
        <begin position="321"/>
        <end position="356"/>
    </location>
</feature>
<accession>A0A9W8I3G7</accession>
<keyword evidence="2 5" id="KW-0853">WD repeat</keyword>
<feature type="region of interest" description="Disordered" evidence="6">
    <location>
        <begin position="830"/>
        <end position="927"/>
    </location>
</feature>
<dbReference type="Pfam" id="PF20946">
    <property type="entry name" value="Ctf4_C"/>
    <property type="match status" value="1"/>
</dbReference>
<evidence type="ECO:0000259" key="8">
    <source>
        <dbReference type="Pfam" id="PF20946"/>
    </source>
</evidence>
<dbReference type="InterPro" id="IPR022100">
    <property type="entry name" value="WDHD1/CFT4_beta-prop_2nd"/>
</dbReference>
<dbReference type="PANTHER" id="PTHR19932:SF10">
    <property type="entry name" value="WD REPEAT AND HMG-BOX DNA-BINDING PROTEIN 1"/>
    <property type="match status" value="1"/>
</dbReference>
<name>A0A9W8I3G7_9FUNG</name>
<dbReference type="SMART" id="SM00320">
    <property type="entry name" value="WD40"/>
    <property type="match status" value="7"/>
</dbReference>
<dbReference type="Gene3D" id="2.130.10.10">
    <property type="entry name" value="YVTN repeat-like/Quinoprotein amine dehydrogenase"/>
    <property type="match status" value="2"/>
</dbReference>
<comment type="caution">
    <text evidence="10">The sequence shown here is derived from an EMBL/GenBank/DDBJ whole genome shotgun (WGS) entry which is preliminary data.</text>
</comment>
<feature type="domain" description="WDHD1/CFT4 second beta-propeller" evidence="7">
    <location>
        <begin position="417"/>
        <end position="719"/>
    </location>
</feature>
<gene>
    <name evidence="10" type="primary">mcl1</name>
    <name evidence="10" type="ORF">H4R20_000647</name>
</gene>
<dbReference type="SUPFAM" id="SSF50978">
    <property type="entry name" value="WD40 repeat-like"/>
    <property type="match status" value="1"/>
</dbReference>
<proteinExistence type="predicted"/>
<evidence type="ECO:0000256" key="5">
    <source>
        <dbReference type="PROSITE-ProRule" id="PRU00221"/>
    </source>
</evidence>
<feature type="repeat" description="WD" evidence="5">
    <location>
        <begin position="241"/>
        <end position="282"/>
    </location>
</feature>
<keyword evidence="11" id="KW-1185">Reference proteome</keyword>
<feature type="repeat" description="WD" evidence="5">
    <location>
        <begin position="146"/>
        <end position="187"/>
    </location>
</feature>
<comment type="subcellular location">
    <subcellularLocation>
        <location evidence="1">Nucleus</location>
    </subcellularLocation>
</comment>
<dbReference type="Pfam" id="PF12341">
    <property type="entry name" value="Mcl1_mid"/>
    <property type="match status" value="1"/>
</dbReference>
<dbReference type="InterPro" id="IPR057646">
    <property type="entry name" value="WD40_WDHD1_1st"/>
</dbReference>
<dbReference type="Proteomes" id="UP001140094">
    <property type="component" value="Unassembled WGS sequence"/>
</dbReference>
<evidence type="ECO:0000313" key="11">
    <source>
        <dbReference type="Proteomes" id="UP001140094"/>
    </source>
</evidence>
<dbReference type="InterPro" id="IPR015943">
    <property type="entry name" value="WD40/YVTN_repeat-like_dom_sf"/>
</dbReference>
<evidence type="ECO:0000259" key="7">
    <source>
        <dbReference type="Pfam" id="PF12341"/>
    </source>
</evidence>
<evidence type="ECO:0000256" key="6">
    <source>
        <dbReference type="SAM" id="MobiDB-lite"/>
    </source>
</evidence>
<dbReference type="InterPro" id="IPR019775">
    <property type="entry name" value="WD40_repeat_CS"/>
</dbReference>
<dbReference type="GO" id="GO:0003682">
    <property type="term" value="F:chromatin binding"/>
    <property type="evidence" value="ECO:0007669"/>
    <property type="project" value="TreeGrafter"/>
</dbReference>
<dbReference type="GO" id="GO:0006281">
    <property type="term" value="P:DNA repair"/>
    <property type="evidence" value="ECO:0007669"/>
    <property type="project" value="TreeGrafter"/>
</dbReference>
<dbReference type="GO" id="GO:0043596">
    <property type="term" value="C:nuclear replication fork"/>
    <property type="evidence" value="ECO:0007669"/>
    <property type="project" value="TreeGrafter"/>
</dbReference>
<evidence type="ECO:0000256" key="1">
    <source>
        <dbReference type="ARBA" id="ARBA00004123"/>
    </source>
</evidence>
<feature type="domain" description="WDHD1/CFT4 helical bundle" evidence="8">
    <location>
        <begin position="727"/>
        <end position="829"/>
    </location>
</feature>
<feature type="region of interest" description="Disordered" evidence="6">
    <location>
        <begin position="958"/>
        <end position="1023"/>
    </location>
</feature>
<dbReference type="GO" id="GO:0000278">
    <property type="term" value="P:mitotic cell cycle"/>
    <property type="evidence" value="ECO:0007669"/>
    <property type="project" value="TreeGrafter"/>
</dbReference>
<keyword evidence="3" id="KW-0677">Repeat</keyword>
<feature type="domain" description="WDHD1 first WD40" evidence="9">
    <location>
        <begin position="9"/>
        <end position="310"/>
    </location>
</feature>
<dbReference type="InterPro" id="IPR048591">
    <property type="entry name" value="WDHD1/CFT4_hel"/>
</dbReference>
<dbReference type="OrthoDB" id="427368at2759"/>
<protein>
    <submittedName>
        <fullName evidence="10">DNA polymerase alpha accessory factor Mcl1</fullName>
    </submittedName>
</protein>
<evidence type="ECO:0000256" key="3">
    <source>
        <dbReference type="ARBA" id="ARBA00022737"/>
    </source>
</evidence>